<dbReference type="Pfam" id="PF18907">
    <property type="entry name" value="DUF5662"/>
    <property type="match status" value="1"/>
</dbReference>
<dbReference type="EMBL" id="JACOQG010000028">
    <property type="protein sequence ID" value="MBC5780733.1"/>
    <property type="molecule type" value="Genomic_DNA"/>
</dbReference>
<name>A0ABR7IL29_9FIRM</name>
<protein>
    <submittedName>
        <fullName evidence="1">Catalase</fullName>
    </submittedName>
</protein>
<sequence length="185" mass="22144">MHPWLHFKTITRHKLLVMRYCFRIGLYKQGLLHDLSKYEPVEFLVGCKYYQGDRSPNNAEREATGISRSWLHHKGRNKHHFEYWVDYVPGDEHIINGVPMPRKYVAEMVMDRISASRNYLGDKYDHTQPLSYFLKSKERLWFIHPDTKRDLEALLRILNDHGEEVLLSYIKNVYLKKGKKRGKIK</sequence>
<gene>
    <name evidence="1" type="ORF">H8Z82_13930</name>
</gene>
<dbReference type="InterPro" id="IPR043721">
    <property type="entry name" value="DUF5662"/>
</dbReference>
<proteinExistence type="predicted"/>
<accession>A0ABR7IL29</accession>
<dbReference type="Proteomes" id="UP000649826">
    <property type="component" value="Unassembled WGS sequence"/>
</dbReference>
<evidence type="ECO:0000313" key="2">
    <source>
        <dbReference type="Proteomes" id="UP000649826"/>
    </source>
</evidence>
<organism evidence="1 2">
    <name type="scientific">Blautia difficilis</name>
    <dbReference type="NCBI Taxonomy" id="2763027"/>
    <lineage>
        <taxon>Bacteria</taxon>
        <taxon>Bacillati</taxon>
        <taxon>Bacillota</taxon>
        <taxon>Clostridia</taxon>
        <taxon>Lachnospirales</taxon>
        <taxon>Lachnospiraceae</taxon>
        <taxon>Blautia</taxon>
    </lineage>
</organism>
<dbReference type="RefSeq" id="WP_019161125.1">
    <property type="nucleotide sequence ID" value="NZ_JACOQG010000028.1"/>
</dbReference>
<reference evidence="1 2" key="1">
    <citation type="submission" date="2020-08" db="EMBL/GenBank/DDBJ databases">
        <title>Genome public.</title>
        <authorList>
            <person name="Liu C."/>
            <person name="Sun Q."/>
        </authorList>
    </citation>
    <scope>NUCLEOTIDE SEQUENCE [LARGE SCALE GENOMIC DNA]</scope>
    <source>
        <strain evidence="1 2">M29</strain>
    </source>
</reference>
<comment type="caution">
    <text evidence="1">The sequence shown here is derived from an EMBL/GenBank/DDBJ whole genome shotgun (WGS) entry which is preliminary data.</text>
</comment>
<evidence type="ECO:0000313" key="1">
    <source>
        <dbReference type="EMBL" id="MBC5780733.1"/>
    </source>
</evidence>
<keyword evidence="2" id="KW-1185">Reference proteome</keyword>